<evidence type="ECO:0000256" key="2">
    <source>
        <dbReference type="ARBA" id="ARBA00023267"/>
    </source>
</evidence>
<dbReference type="InterPro" id="IPR050709">
    <property type="entry name" value="Biotin_Carboxyl_Carrier/Decarb"/>
</dbReference>
<comment type="pathway">
    <text evidence="3">Lipid metabolism; fatty acid biosynthesis.</text>
</comment>
<keyword evidence="3" id="KW-0443">Lipid metabolism</keyword>
<dbReference type="InterPro" id="IPR011053">
    <property type="entry name" value="Single_hybrid_motif"/>
</dbReference>
<evidence type="ECO:0000256" key="1">
    <source>
        <dbReference type="ARBA" id="ARBA00017562"/>
    </source>
</evidence>
<dbReference type="UniPathway" id="UPA00094"/>
<dbReference type="PROSITE" id="PS50968">
    <property type="entry name" value="BIOTINYL_LIPOYL"/>
    <property type="match status" value="1"/>
</dbReference>
<dbReference type="CDD" id="cd06850">
    <property type="entry name" value="biotinyl_domain"/>
    <property type="match status" value="1"/>
</dbReference>
<dbReference type="GO" id="GO:0006633">
    <property type="term" value="P:fatty acid biosynthetic process"/>
    <property type="evidence" value="ECO:0007669"/>
    <property type="project" value="UniProtKB-UniPathway"/>
</dbReference>
<dbReference type="InterPro" id="IPR001249">
    <property type="entry name" value="AcCoA_biotinCC"/>
</dbReference>
<dbReference type="Proteomes" id="UP000052015">
    <property type="component" value="Unassembled WGS sequence"/>
</dbReference>
<name>A0A0R3K2S5_CALMK</name>
<dbReference type="PANTHER" id="PTHR45266:SF3">
    <property type="entry name" value="OXALOACETATE DECARBOXYLASE ALPHA CHAIN"/>
    <property type="match status" value="1"/>
</dbReference>
<dbReference type="RefSeq" id="WP_057975875.1">
    <property type="nucleotide sequence ID" value="NZ_LKHP01000001.1"/>
</dbReference>
<comment type="function">
    <text evidence="3">This protein is a component of the acetyl coenzyme A carboxylase complex; first, biotin carboxylase catalyzes the carboxylation of the carrier protein and then the transcarboxylase transfers the carboxyl group to form malonyl-CoA.</text>
</comment>
<keyword evidence="6" id="KW-1185">Reference proteome</keyword>
<evidence type="ECO:0000313" key="5">
    <source>
        <dbReference type="EMBL" id="KRQ87870.1"/>
    </source>
</evidence>
<dbReference type="GO" id="GO:0003989">
    <property type="term" value="F:acetyl-CoA carboxylase activity"/>
    <property type="evidence" value="ECO:0007669"/>
    <property type="project" value="InterPro"/>
</dbReference>
<dbReference type="Gene3D" id="2.40.50.100">
    <property type="match status" value="1"/>
</dbReference>
<keyword evidence="3" id="KW-0275">Fatty acid biosynthesis</keyword>
<sequence>MDINEIKELIQSVDKSSLTSLEIISKDMTIVMKKEIMYQSVENLPKTTIQYVDVKSDENIIKEEKKEVSTANLHTIKAPLVGVFYRSPGPNLNPFVEVGTKVKKGDTLCIIEAMKIMNEIQCDVDGEIVEILVQNESMVEFGQELFRIKV</sequence>
<dbReference type="PANTHER" id="PTHR45266">
    <property type="entry name" value="OXALOACETATE DECARBOXYLASE ALPHA CHAIN"/>
    <property type="match status" value="1"/>
</dbReference>
<reference evidence="5 6" key="1">
    <citation type="submission" date="2015-09" db="EMBL/GenBank/DDBJ databases">
        <title>Draft genome sequence of a Caloramator mitchellensis, a moderate thermophile from the Great Artesian Basin of Australia.</title>
        <authorList>
            <person name="Patel B.K."/>
        </authorList>
    </citation>
    <scope>NUCLEOTIDE SEQUENCE [LARGE SCALE GENOMIC DNA]</scope>
    <source>
        <strain evidence="5 6">VF08</strain>
    </source>
</reference>
<evidence type="ECO:0000256" key="3">
    <source>
        <dbReference type="RuleBase" id="RU364072"/>
    </source>
</evidence>
<comment type="caution">
    <text evidence="5">The sequence shown here is derived from an EMBL/GenBank/DDBJ whole genome shotgun (WGS) entry which is preliminary data.</text>
</comment>
<accession>A0A0R3K2S5</accession>
<proteinExistence type="predicted"/>
<dbReference type="FunFam" id="2.40.50.100:FF:000003">
    <property type="entry name" value="Acetyl-CoA carboxylase biotin carboxyl carrier protein"/>
    <property type="match status" value="1"/>
</dbReference>
<feature type="domain" description="Lipoyl-binding" evidence="4">
    <location>
        <begin position="73"/>
        <end position="149"/>
    </location>
</feature>
<gene>
    <name evidence="5" type="primary">accB</name>
    <name evidence="5" type="ORF">ABG79_00035</name>
</gene>
<dbReference type="EMBL" id="LKHP01000001">
    <property type="protein sequence ID" value="KRQ87870.1"/>
    <property type="molecule type" value="Genomic_DNA"/>
</dbReference>
<evidence type="ECO:0000313" key="6">
    <source>
        <dbReference type="Proteomes" id="UP000052015"/>
    </source>
</evidence>
<dbReference type="PATRIC" id="fig|908809.3.peg.36"/>
<protein>
    <recommendedName>
        <fullName evidence="1 3">Biotin carboxyl carrier protein of acetyl-CoA carboxylase</fullName>
    </recommendedName>
</protein>
<dbReference type="AlphaFoldDB" id="A0A0R3K2S5"/>
<keyword evidence="2 3" id="KW-0092">Biotin</keyword>
<dbReference type="STRING" id="908809.ABG79_00035"/>
<keyword evidence="3" id="KW-0444">Lipid biosynthesis</keyword>
<dbReference type="PRINTS" id="PR01071">
    <property type="entry name" value="ACOABIOTINCC"/>
</dbReference>
<dbReference type="NCBIfam" id="TIGR00531">
    <property type="entry name" value="BCCP"/>
    <property type="match status" value="1"/>
</dbReference>
<dbReference type="GO" id="GO:0009317">
    <property type="term" value="C:acetyl-CoA carboxylase complex"/>
    <property type="evidence" value="ECO:0007669"/>
    <property type="project" value="InterPro"/>
</dbReference>
<keyword evidence="3" id="KW-0276">Fatty acid metabolism</keyword>
<dbReference type="OrthoDB" id="9811735at2"/>
<dbReference type="Pfam" id="PF00364">
    <property type="entry name" value="Biotin_lipoyl"/>
    <property type="match status" value="1"/>
</dbReference>
<organism evidence="5 6">
    <name type="scientific">Caloramator mitchellensis</name>
    <dbReference type="NCBI Taxonomy" id="908809"/>
    <lineage>
        <taxon>Bacteria</taxon>
        <taxon>Bacillati</taxon>
        <taxon>Bacillota</taxon>
        <taxon>Clostridia</taxon>
        <taxon>Eubacteriales</taxon>
        <taxon>Clostridiaceae</taxon>
        <taxon>Caloramator</taxon>
    </lineage>
</organism>
<dbReference type="InterPro" id="IPR000089">
    <property type="entry name" value="Biotin_lipoyl"/>
</dbReference>
<evidence type="ECO:0000259" key="4">
    <source>
        <dbReference type="PROSITE" id="PS50968"/>
    </source>
</evidence>
<dbReference type="SUPFAM" id="SSF51230">
    <property type="entry name" value="Single hybrid motif"/>
    <property type="match status" value="1"/>
</dbReference>